<gene>
    <name evidence="2" type="ORF">JOM49_001829</name>
</gene>
<evidence type="ECO:0000256" key="1">
    <source>
        <dbReference type="SAM" id="MobiDB-lite"/>
    </source>
</evidence>
<proteinExistence type="predicted"/>
<comment type="caution">
    <text evidence="2">The sequence shown here is derived from an EMBL/GenBank/DDBJ whole genome shotgun (WGS) entry which is preliminary data.</text>
</comment>
<dbReference type="RefSeq" id="WP_209663890.1">
    <property type="nucleotide sequence ID" value="NZ_JAGGMS010000001.1"/>
</dbReference>
<evidence type="ECO:0000313" key="3">
    <source>
        <dbReference type="Proteomes" id="UP000741013"/>
    </source>
</evidence>
<evidence type="ECO:0000313" key="2">
    <source>
        <dbReference type="EMBL" id="MBP2180303.1"/>
    </source>
</evidence>
<organism evidence="2 3">
    <name type="scientific">Amycolatopsis magusensis</name>
    <dbReference type="NCBI Taxonomy" id="882444"/>
    <lineage>
        <taxon>Bacteria</taxon>
        <taxon>Bacillati</taxon>
        <taxon>Actinomycetota</taxon>
        <taxon>Actinomycetes</taxon>
        <taxon>Pseudonocardiales</taxon>
        <taxon>Pseudonocardiaceae</taxon>
        <taxon>Amycolatopsis</taxon>
    </lineage>
</organism>
<evidence type="ECO:0008006" key="4">
    <source>
        <dbReference type="Google" id="ProtNLM"/>
    </source>
</evidence>
<feature type="compositionally biased region" description="Basic and acidic residues" evidence="1">
    <location>
        <begin position="332"/>
        <end position="343"/>
    </location>
</feature>
<keyword evidence="3" id="KW-1185">Reference proteome</keyword>
<accession>A0ABS4PLJ7</accession>
<dbReference type="Proteomes" id="UP000741013">
    <property type="component" value="Unassembled WGS sequence"/>
</dbReference>
<reference evidence="2 3" key="1">
    <citation type="submission" date="2021-03" db="EMBL/GenBank/DDBJ databases">
        <title>Sequencing the genomes of 1000 actinobacteria strains.</title>
        <authorList>
            <person name="Klenk H.-P."/>
        </authorList>
    </citation>
    <scope>NUCLEOTIDE SEQUENCE [LARGE SCALE GENOMIC DNA]</scope>
    <source>
        <strain evidence="2 3">DSM 45510</strain>
    </source>
</reference>
<name>A0ABS4PLJ7_9PSEU</name>
<feature type="region of interest" description="Disordered" evidence="1">
    <location>
        <begin position="310"/>
        <end position="362"/>
    </location>
</feature>
<sequence>MSEPQGSITEDAKKDLGSEKAPVKDFFKGAGMAQDFVGGAEQIARGDWTEGLLDYATGALDLGMNISSVAKGAKNPVEILVSMGLGWVIEHLSPLTDFLDALTGNQDELELTVSTWNQVSKHVQETAQSLADSTQKDCADWSGQSVDQYRLFVQDRLDLYRGISDGAKGVASLVDICKTVLNVVRTIIRDLIADVCTKIIMIIARYPPPAYPVALTAEIVPVVVQSTNTGTRELSRCARVLQRGKDLLASLRQLFTDATRYLAEQGFLKGMAKGSWNMLINATVEASTGLGAKMVTDTAKEVGKTTLGGIVKEVSGSGSTDHDKQGPWNESNAKKQHDKRETTVVDAPPPPPKPSVYDHSAREDRVAEVFPAQGGNRISGTIDFSDG</sequence>
<dbReference type="EMBL" id="JAGGMS010000001">
    <property type="protein sequence ID" value="MBP2180303.1"/>
    <property type="molecule type" value="Genomic_DNA"/>
</dbReference>
<protein>
    <recommendedName>
        <fullName evidence="4">ESX-1 secretion-associated protein EspA/EspE-like domain-containing protein</fullName>
    </recommendedName>
</protein>